<dbReference type="InterPro" id="IPR018303">
    <property type="entry name" value="ATPase_P-typ_P_site"/>
</dbReference>
<keyword evidence="9 13" id="KW-1278">Translocase</keyword>
<dbReference type="InterPro" id="IPR036412">
    <property type="entry name" value="HAD-like_sf"/>
</dbReference>
<dbReference type="SFLD" id="SFLDF00027">
    <property type="entry name" value="p-type_atpase"/>
    <property type="match status" value="1"/>
</dbReference>
<evidence type="ECO:0000256" key="2">
    <source>
        <dbReference type="ARBA" id="ARBA00006000"/>
    </source>
</evidence>
<feature type="transmembrane region" description="Helical" evidence="13">
    <location>
        <begin position="1091"/>
        <end position="1109"/>
    </location>
</feature>
<feature type="transmembrane region" description="Helical" evidence="13">
    <location>
        <begin position="1018"/>
        <end position="1040"/>
    </location>
</feature>
<evidence type="ECO:0000256" key="3">
    <source>
        <dbReference type="ARBA" id="ARBA00022553"/>
    </source>
</evidence>
<dbReference type="SUPFAM" id="SSF81653">
    <property type="entry name" value="Calcium ATPase, transduction domain A"/>
    <property type="match status" value="1"/>
</dbReference>
<dbReference type="InterPro" id="IPR023298">
    <property type="entry name" value="ATPase_P-typ_TM_dom_sf"/>
</dbReference>
<dbReference type="Pfam" id="PF00122">
    <property type="entry name" value="E1-E2_ATPase"/>
    <property type="match status" value="1"/>
</dbReference>
<keyword evidence="3" id="KW-0597">Phosphoprotein</keyword>
<dbReference type="PANTHER" id="PTHR45630">
    <property type="entry name" value="CATION-TRANSPORTING ATPASE-RELATED"/>
    <property type="match status" value="1"/>
</dbReference>
<proteinExistence type="inferred from homology"/>
<dbReference type="InterPro" id="IPR008250">
    <property type="entry name" value="ATPase_P-typ_transduc_dom_A_sf"/>
</dbReference>
<comment type="subcellular location">
    <subcellularLocation>
        <location evidence="1 13">Membrane</location>
        <topology evidence="1 13">Multi-pass membrane protein</topology>
    </subcellularLocation>
</comment>
<keyword evidence="6 13" id="KW-0547">Nucleotide-binding</keyword>
<dbReference type="Pfam" id="PF12409">
    <property type="entry name" value="P5-ATPase"/>
    <property type="match status" value="1"/>
</dbReference>
<evidence type="ECO:0000256" key="7">
    <source>
        <dbReference type="ARBA" id="ARBA00022840"/>
    </source>
</evidence>
<gene>
    <name evidence="17" type="primary">LOC100204415</name>
</gene>
<feature type="domain" description="P-type ATPase A" evidence="14">
    <location>
        <begin position="277"/>
        <end position="389"/>
    </location>
</feature>
<keyword evidence="4 13" id="KW-0812">Transmembrane</keyword>
<keyword evidence="8 13" id="KW-0460">Magnesium</keyword>
<evidence type="ECO:0000259" key="14">
    <source>
        <dbReference type="Pfam" id="PF00122"/>
    </source>
</evidence>
<evidence type="ECO:0000256" key="11">
    <source>
        <dbReference type="ARBA" id="ARBA00023136"/>
    </source>
</evidence>
<evidence type="ECO:0000259" key="15">
    <source>
        <dbReference type="Pfam" id="PF12409"/>
    </source>
</evidence>
<dbReference type="SUPFAM" id="SSF81660">
    <property type="entry name" value="Metal cation-transporting ATPase, ATP-binding domain N"/>
    <property type="match status" value="1"/>
</dbReference>
<evidence type="ECO:0000313" key="17">
    <source>
        <dbReference type="RefSeq" id="XP_065649690.1"/>
    </source>
</evidence>
<comment type="catalytic activity">
    <reaction evidence="12 13">
        <text>ATP + H2O = ADP + phosphate + H(+)</text>
        <dbReference type="Rhea" id="RHEA:13065"/>
        <dbReference type="ChEBI" id="CHEBI:15377"/>
        <dbReference type="ChEBI" id="CHEBI:15378"/>
        <dbReference type="ChEBI" id="CHEBI:30616"/>
        <dbReference type="ChEBI" id="CHEBI:43474"/>
        <dbReference type="ChEBI" id="CHEBI:456216"/>
    </reaction>
</comment>
<feature type="transmembrane region" description="Helical" evidence="13">
    <location>
        <begin position="975"/>
        <end position="998"/>
    </location>
</feature>
<evidence type="ECO:0000313" key="16">
    <source>
        <dbReference type="Proteomes" id="UP001652625"/>
    </source>
</evidence>
<dbReference type="RefSeq" id="XP_065649690.1">
    <property type="nucleotide sequence ID" value="XM_065793618.1"/>
</dbReference>
<accession>A0ABM4BKV1</accession>
<dbReference type="Gene3D" id="2.70.150.10">
    <property type="entry name" value="Calcium-transporting ATPase, cytoplasmic transduction domain A"/>
    <property type="match status" value="1"/>
</dbReference>
<evidence type="ECO:0000256" key="9">
    <source>
        <dbReference type="ARBA" id="ARBA00022967"/>
    </source>
</evidence>
<dbReference type="Proteomes" id="UP001652625">
    <property type="component" value="Chromosome 03"/>
</dbReference>
<dbReference type="PRINTS" id="PR00119">
    <property type="entry name" value="CATATPASE"/>
</dbReference>
<evidence type="ECO:0000256" key="8">
    <source>
        <dbReference type="ARBA" id="ARBA00022842"/>
    </source>
</evidence>
<evidence type="ECO:0000256" key="13">
    <source>
        <dbReference type="RuleBase" id="RU362082"/>
    </source>
</evidence>
<evidence type="ECO:0000256" key="12">
    <source>
        <dbReference type="ARBA" id="ARBA00049360"/>
    </source>
</evidence>
<feature type="transmembrane region" description="Helical" evidence="13">
    <location>
        <begin position="223"/>
        <end position="244"/>
    </location>
</feature>
<evidence type="ECO:0000256" key="10">
    <source>
        <dbReference type="ARBA" id="ARBA00022989"/>
    </source>
</evidence>
<dbReference type="PROSITE" id="PS00154">
    <property type="entry name" value="ATPASE_E1_E2"/>
    <property type="match status" value="1"/>
</dbReference>
<dbReference type="InterPro" id="IPR023299">
    <property type="entry name" value="ATPase_P-typ_cyto_dom_N"/>
</dbReference>
<dbReference type="Gene3D" id="1.20.1110.10">
    <property type="entry name" value="Calcium-transporting ATPase, transmembrane domain"/>
    <property type="match status" value="1"/>
</dbReference>
<dbReference type="InterPro" id="IPR006544">
    <property type="entry name" value="P-type_TPase_V"/>
</dbReference>
<keyword evidence="10 13" id="KW-1133">Transmembrane helix</keyword>
<name>A0ABM4BKV1_HYDVU</name>
<evidence type="ECO:0000256" key="4">
    <source>
        <dbReference type="ARBA" id="ARBA00022692"/>
    </source>
</evidence>
<dbReference type="InterPro" id="IPR059000">
    <property type="entry name" value="ATPase_P-type_domA"/>
</dbReference>
<feature type="transmembrane region" description="Helical" evidence="13">
    <location>
        <begin position="406"/>
        <end position="425"/>
    </location>
</feature>
<dbReference type="GeneID" id="100204415"/>
<dbReference type="NCBIfam" id="TIGR01494">
    <property type="entry name" value="ATPase_P-type"/>
    <property type="match status" value="1"/>
</dbReference>
<keyword evidence="7 13" id="KW-0067">ATP-binding</keyword>
<feature type="transmembrane region" description="Helical" evidence="13">
    <location>
        <begin position="42"/>
        <end position="66"/>
    </location>
</feature>
<protein>
    <recommendedName>
        <fullName evidence="13">Cation-transporting ATPase</fullName>
        <ecNumber evidence="13">7.2.2.-</ecNumber>
    </recommendedName>
</protein>
<comment type="similarity">
    <text evidence="2 13">Belongs to the cation transport ATPase (P-type) (TC 3.A.3) family. Type V subfamily.</text>
</comment>
<dbReference type="Gene3D" id="3.40.50.1000">
    <property type="entry name" value="HAD superfamily/HAD-like"/>
    <property type="match status" value="1"/>
</dbReference>
<feature type="transmembrane region" description="Helical" evidence="13">
    <location>
        <begin position="445"/>
        <end position="462"/>
    </location>
</feature>
<evidence type="ECO:0000256" key="6">
    <source>
        <dbReference type="ARBA" id="ARBA00022741"/>
    </source>
</evidence>
<evidence type="ECO:0000256" key="5">
    <source>
        <dbReference type="ARBA" id="ARBA00022723"/>
    </source>
</evidence>
<dbReference type="SUPFAM" id="SSF81665">
    <property type="entry name" value="Calcium ATPase, transmembrane domain M"/>
    <property type="match status" value="1"/>
</dbReference>
<evidence type="ECO:0000256" key="1">
    <source>
        <dbReference type="ARBA" id="ARBA00004141"/>
    </source>
</evidence>
<organism evidence="16 17">
    <name type="scientific">Hydra vulgaris</name>
    <name type="common">Hydra</name>
    <name type="synonym">Hydra attenuata</name>
    <dbReference type="NCBI Taxonomy" id="6087"/>
    <lineage>
        <taxon>Eukaryota</taxon>
        <taxon>Metazoa</taxon>
        <taxon>Cnidaria</taxon>
        <taxon>Hydrozoa</taxon>
        <taxon>Hydroidolina</taxon>
        <taxon>Anthoathecata</taxon>
        <taxon>Aplanulata</taxon>
        <taxon>Hydridae</taxon>
        <taxon>Hydra</taxon>
    </lineage>
</organism>
<keyword evidence="16" id="KW-1185">Reference proteome</keyword>
<dbReference type="EC" id="7.2.2.-" evidence="13"/>
<sequence length="1151" mass="130638">MDVNNLSLTDVKNISKKIKQKKIIVHPDTEDEFSIHFYRKNWPLTILFIYLGVVTAGIIFLISYWYPNHRLKFTHNRCSVKEASIVHIRKKDGGQRFISKIQIVSIGSFNLENENNYTEFEKKIVKESNIRYFEFMFLRYIICEKTNTIIPLADADKNWKFSDIFYCKNGISIFSVITKLAIYNVNYIDVPIKSYFLIFLELSLDRFYIFQLASITLWFIEDYYLYASFILTMTIISLMINVYMTKKAMQKLLSIIPKAKEVQTLRPIETSLTTSFQVISKSSRELVPGDVLVIPLNGMELPCDAILLNGQCIVNESSLTGESIPSNKIAIEEELNSESFYSVNLHKHNTLFNGTTIVQAISDNKDKSILALVFRTGFYTLKGELIRSIIYPKPVHLKFSSDSMKLLLWISLMAIFGFVYTIVVYKKEGASNSEIITNAFDLITVIIPAALPLILSIGLMVASHRLHKKNIFCIDPNRINICGKVKLALFDKTGTLTDDHASVIGVVPVIKGNIKHFKSTSVGITDTHLFKAMSTCHNLSNVDFKLSGDLIDISMFDFTQYKFHDSNLESLMIHINIPINFKPHIKALVSSENHKPFAILKYFPFESSLQRMSVITINDNDSFNVYTKGSPEKILSLCINDSIPNDIKEEIAKYTSVGNRVLAAAHKYISFVSDWSELNRITRNEIESNLNFSGVIIFENAIKPGTHDTIKILSQANIRTAMATGDDLLTASFVAREINMVTPDQDLIELSFIEENEVYKKLENHKKAIFLEGNSAIELQYSLDYNTQRTANNPKFVLALTGDSYEKIHQHKPHLLPKILVSGTVFSRMSPNQKTALVKDLQNIGYGVCMCGDGANDCGALKAAHTGIALSYAEASIVAPFTSKVFNITCVPTLIMEGRAALVTSFATFKYMILYSMIQFFGVIILYTVRSNFSNNQFIYVDLGLNIPLVLAMTLSKASSKLTLKRPRGRLLHPIFISGIILQILLIIGTLLITFYSIKQMSWYVPVTKFNADKNNTCFENSVVVIVSFYLTIWTSLVCFKGTPYRSPIYQNYVYGILIVVLIAITLYISIKPTQELLNIFSLIEPPNPKHSVLVIGIALSHLVVSFLFERLLEAKHTKRLTNWIRRKKLPKNLYKQILTEMQNQDWPPQE</sequence>
<reference evidence="17" key="1">
    <citation type="submission" date="2025-08" db="UniProtKB">
        <authorList>
            <consortium name="RefSeq"/>
        </authorList>
    </citation>
    <scope>IDENTIFICATION</scope>
</reference>
<feature type="transmembrane region" description="Helical" evidence="13">
    <location>
        <begin position="912"/>
        <end position="931"/>
    </location>
</feature>
<dbReference type="SFLD" id="SFLDG00002">
    <property type="entry name" value="C1.7:_P-type_atpase_like"/>
    <property type="match status" value="1"/>
</dbReference>
<dbReference type="Gene3D" id="3.40.1110.10">
    <property type="entry name" value="Calcium-transporting ATPase, cytoplasmic domain N"/>
    <property type="match status" value="1"/>
</dbReference>
<dbReference type="InterPro" id="IPR047819">
    <property type="entry name" value="P5A-ATPase_N"/>
</dbReference>
<feature type="transmembrane region" description="Helical" evidence="13">
    <location>
        <begin position="937"/>
        <end position="955"/>
    </location>
</feature>
<dbReference type="InterPro" id="IPR001757">
    <property type="entry name" value="P_typ_ATPase"/>
</dbReference>
<dbReference type="NCBIfam" id="TIGR01657">
    <property type="entry name" value="P-ATPase-V"/>
    <property type="match status" value="1"/>
</dbReference>
<dbReference type="Pfam" id="PF13246">
    <property type="entry name" value="Cation_ATPase"/>
    <property type="match status" value="1"/>
</dbReference>
<dbReference type="PANTHER" id="PTHR45630:SF8">
    <property type="entry name" value="CATION-TRANSPORTING ATPASE"/>
    <property type="match status" value="1"/>
</dbReference>
<keyword evidence="5 13" id="KW-0479">Metal-binding</keyword>
<dbReference type="InterPro" id="IPR023214">
    <property type="entry name" value="HAD_sf"/>
</dbReference>
<keyword evidence="11 13" id="KW-0472">Membrane</keyword>
<dbReference type="SUPFAM" id="SSF56784">
    <property type="entry name" value="HAD-like"/>
    <property type="match status" value="1"/>
</dbReference>
<dbReference type="InterPro" id="IPR044492">
    <property type="entry name" value="P_typ_ATPase_HD_dom"/>
</dbReference>
<dbReference type="SFLD" id="SFLDS00003">
    <property type="entry name" value="Haloacid_Dehalogenase"/>
    <property type="match status" value="1"/>
</dbReference>
<feature type="transmembrane region" description="Helical" evidence="13">
    <location>
        <begin position="1052"/>
        <end position="1071"/>
    </location>
</feature>
<feature type="domain" description="P5B-type ATPase N-terminal" evidence="15">
    <location>
        <begin position="30"/>
        <end position="141"/>
    </location>
</feature>